<dbReference type="PROSITE" id="PS50103">
    <property type="entry name" value="ZF_C3H1"/>
    <property type="match status" value="5"/>
</dbReference>
<dbReference type="InterPro" id="IPR036855">
    <property type="entry name" value="Znf_CCCH_sf"/>
</dbReference>
<feature type="zinc finger region" description="C3H1-type" evidence="5">
    <location>
        <begin position="93"/>
        <end position="121"/>
    </location>
</feature>
<dbReference type="Gene3D" id="4.10.1000.10">
    <property type="entry name" value="Zinc finger, CCCH-type"/>
    <property type="match status" value="3"/>
</dbReference>
<feature type="region of interest" description="Disordered" evidence="6">
    <location>
        <begin position="1"/>
        <end position="39"/>
    </location>
</feature>
<keyword evidence="3 5" id="KW-0862">Zinc</keyword>
<evidence type="ECO:0000256" key="4">
    <source>
        <dbReference type="ARBA" id="ARBA00023125"/>
    </source>
</evidence>
<feature type="domain" description="C3H1-type" evidence="7">
    <location>
        <begin position="273"/>
        <end position="301"/>
    </location>
</feature>
<proteinExistence type="evidence at transcript level"/>
<keyword evidence="4" id="KW-0238">DNA-binding</keyword>
<feature type="zinc finger region" description="C3H1-type" evidence="5">
    <location>
        <begin position="43"/>
        <end position="71"/>
    </location>
</feature>
<dbReference type="PANTHER" id="PTHR12506">
    <property type="entry name" value="PROTEIN PHOSPHATASE RELATED"/>
    <property type="match status" value="1"/>
</dbReference>
<dbReference type="PANTHER" id="PTHR12506:SF41">
    <property type="entry name" value="ZINC FINGER CCCH DOMAIN-CONTAINING PROTEIN 58"/>
    <property type="match status" value="1"/>
</dbReference>
<dbReference type="Gene3D" id="2.30.30.1190">
    <property type="match status" value="1"/>
</dbReference>
<feature type="domain" description="C3H1-type" evidence="7">
    <location>
        <begin position="139"/>
        <end position="167"/>
    </location>
</feature>
<reference evidence="8" key="1">
    <citation type="journal article" date="2015" name="PLoS ONE">
        <title>Digital Gene Expression Analysis Based on De Novo Transcriptome Assembly Reveals New Genes Associated with Floral Organ Differentiation of the Orchid Plant Cymbidium ensifolium.</title>
        <authorList>
            <person name="Yang F."/>
            <person name="Zhu G."/>
        </authorList>
    </citation>
    <scope>NUCLEOTIDE SEQUENCE</scope>
</reference>
<feature type="domain" description="C3H1-type" evidence="7">
    <location>
        <begin position="93"/>
        <end position="121"/>
    </location>
</feature>
<protein>
    <submittedName>
        <fullName evidence="8">Zinc finger CCCH domain-containing protein 6-like isoform X1</fullName>
    </submittedName>
</protein>
<organism evidence="8">
    <name type="scientific">Cymbidium ensifolium</name>
    <name type="common">Orchid</name>
    <name type="synonym">Epidendrum ensifolium</name>
    <dbReference type="NCBI Taxonomy" id="78740"/>
    <lineage>
        <taxon>Eukaryota</taxon>
        <taxon>Viridiplantae</taxon>
        <taxon>Streptophyta</taxon>
        <taxon>Embryophyta</taxon>
        <taxon>Tracheophyta</taxon>
        <taxon>Spermatophyta</taxon>
        <taxon>Magnoliopsida</taxon>
        <taxon>Liliopsida</taxon>
        <taxon>Asparagales</taxon>
        <taxon>Orchidaceae</taxon>
        <taxon>Epidendroideae</taxon>
        <taxon>Cymbidieae</taxon>
        <taxon>Cymbidiinae</taxon>
        <taxon>Cymbidium</taxon>
    </lineage>
</organism>
<dbReference type="EMBL" id="MK673690">
    <property type="protein sequence ID" value="QEX51213.1"/>
    <property type="molecule type" value="mRNA"/>
</dbReference>
<keyword evidence="1 5" id="KW-0479">Metal-binding</keyword>
<feature type="domain" description="C3H1-type" evidence="7">
    <location>
        <begin position="319"/>
        <end position="347"/>
    </location>
</feature>
<feature type="region of interest" description="Disordered" evidence="6">
    <location>
        <begin position="241"/>
        <end position="275"/>
    </location>
</feature>
<evidence type="ECO:0000256" key="1">
    <source>
        <dbReference type="ARBA" id="ARBA00022723"/>
    </source>
</evidence>
<keyword evidence="2 5" id="KW-0863">Zinc-finger</keyword>
<dbReference type="InterPro" id="IPR000571">
    <property type="entry name" value="Znf_CCCH"/>
</dbReference>
<accession>A0A5J6N940</accession>
<dbReference type="InterPro" id="IPR050974">
    <property type="entry name" value="Plant_ZF_CCCH"/>
</dbReference>
<dbReference type="GO" id="GO:0003729">
    <property type="term" value="F:mRNA binding"/>
    <property type="evidence" value="ECO:0007669"/>
    <property type="project" value="TreeGrafter"/>
</dbReference>
<feature type="zinc finger region" description="C3H1-type" evidence="5">
    <location>
        <begin position="139"/>
        <end position="167"/>
    </location>
</feature>
<dbReference type="AlphaFoldDB" id="A0A5J6N940"/>
<evidence type="ECO:0000256" key="6">
    <source>
        <dbReference type="SAM" id="MobiDB-lite"/>
    </source>
</evidence>
<sequence>MDPYGGDGPHPDPDSGLQESMWRLELGGGGNRSGALGSAFPERPGKRDCAYYLRTGTCGYGERCRYNHPLDRGTAFQQVGGAARVVAVEYPERYGQPSCEYYLKTGTCKFGSSCKYHHPRQGGGSVQSVPLNYFGYPLRPGEEECSYFMKTGKCKFGLTCKFHHPQPPVASVSSPAPAFYPMVPTPSNATPQQYPEVNVWQVGRPSSALPGTYMPSSYGPMLFSPRVLPVSGWSTYPTPINEAASSGAPPSTRVEPIYGPSTSTQKEQSLPQRPGQPECQFYMRTGECKFGATCKYHHPPNWSIPAINCTLSPLGLPLRPGAQVCAYYAQYGVCKYGRTCKFDHPISTVSYNPLLDIPSAPYPL</sequence>
<dbReference type="SUPFAM" id="SSF90229">
    <property type="entry name" value="CCCH zinc finger"/>
    <property type="match status" value="5"/>
</dbReference>
<evidence type="ECO:0000313" key="8">
    <source>
        <dbReference type="EMBL" id="QEX51213.1"/>
    </source>
</evidence>
<dbReference type="GO" id="GO:0008270">
    <property type="term" value="F:zinc ion binding"/>
    <property type="evidence" value="ECO:0007669"/>
    <property type="project" value="UniProtKB-KW"/>
</dbReference>
<feature type="zinc finger region" description="C3H1-type" evidence="5">
    <location>
        <begin position="319"/>
        <end position="347"/>
    </location>
</feature>
<dbReference type="GO" id="GO:0003677">
    <property type="term" value="F:DNA binding"/>
    <property type="evidence" value="ECO:0007669"/>
    <property type="project" value="UniProtKB-KW"/>
</dbReference>
<evidence type="ECO:0000256" key="2">
    <source>
        <dbReference type="ARBA" id="ARBA00022771"/>
    </source>
</evidence>
<evidence type="ECO:0000256" key="5">
    <source>
        <dbReference type="PROSITE-ProRule" id="PRU00723"/>
    </source>
</evidence>
<feature type="domain" description="C3H1-type" evidence="7">
    <location>
        <begin position="43"/>
        <end position="71"/>
    </location>
</feature>
<feature type="compositionally biased region" description="Polar residues" evidence="6">
    <location>
        <begin position="260"/>
        <end position="271"/>
    </location>
</feature>
<dbReference type="SMART" id="SM00356">
    <property type="entry name" value="ZnF_C3H1"/>
    <property type="match status" value="5"/>
</dbReference>
<name>A0A5J6N940_CYMEN</name>
<evidence type="ECO:0000256" key="3">
    <source>
        <dbReference type="ARBA" id="ARBA00022833"/>
    </source>
</evidence>
<evidence type="ECO:0000259" key="7">
    <source>
        <dbReference type="PROSITE" id="PS50103"/>
    </source>
</evidence>
<dbReference type="Pfam" id="PF00642">
    <property type="entry name" value="zf-CCCH"/>
    <property type="match status" value="5"/>
</dbReference>
<feature type="zinc finger region" description="C3H1-type" evidence="5">
    <location>
        <begin position="273"/>
        <end position="301"/>
    </location>
</feature>